<feature type="domain" description="Circularly permuted ATP-grasp type 2" evidence="2">
    <location>
        <begin position="64"/>
        <end position="439"/>
    </location>
</feature>
<feature type="region of interest" description="Disordered" evidence="1">
    <location>
        <begin position="448"/>
        <end position="470"/>
    </location>
</feature>
<comment type="caution">
    <text evidence="3">The sequence shown here is derived from an EMBL/GenBank/DDBJ whole genome shotgun (WGS) entry which is preliminary data.</text>
</comment>
<dbReference type="Gene3D" id="3.40.50.11290">
    <property type="match status" value="1"/>
</dbReference>
<evidence type="ECO:0000256" key="1">
    <source>
        <dbReference type="SAM" id="MobiDB-lite"/>
    </source>
</evidence>
<evidence type="ECO:0000313" key="4">
    <source>
        <dbReference type="Proteomes" id="UP000703893"/>
    </source>
</evidence>
<evidence type="ECO:0000313" key="3">
    <source>
        <dbReference type="EMBL" id="MBM3274370.1"/>
    </source>
</evidence>
<dbReference type="SUPFAM" id="SSF56059">
    <property type="entry name" value="Glutathione synthetase ATP-binding domain-like"/>
    <property type="match status" value="1"/>
</dbReference>
<protein>
    <submittedName>
        <fullName evidence="3">Circularly permuted type 2 ATP-grasp protein</fullName>
    </submittedName>
</protein>
<evidence type="ECO:0000259" key="2">
    <source>
        <dbReference type="Pfam" id="PF14403"/>
    </source>
</evidence>
<proteinExistence type="predicted"/>
<dbReference type="InterPro" id="IPR025841">
    <property type="entry name" value="CP_ATPgrasp_2"/>
</dbReference>
<reference evidence="3 4" key="1">
    <citation type="submission" date="2019-03" db="EMBL/GenBank/DDBJ databases">
        <title>Lake Tanganyika Metagenome-Assembled Genomes (MAGs).</title>
        <authorList>
            <person name="Tran P."/>
        </authorList>
    </citation>
    <scope>NUCLEOTIDE SEQUENCE [LARGE SCALE GENOMIC DNA]</scope>
    <source>
        <strain evidence="3">K_DeepCast_65m_m2_236</strain>
    </source>
</reference>
<dbReference type="AlphaFoldDB" id="A0A938BMU6"/>
<dbReference type="Proteomes" id="UP000703893">
    <property type="component" value="Unassembled WGS sequence"/>
</dbReference>
<gene>
    <name evidence="3" type="ORF">FJZ00_04415</name>
</gene>
<dbReference type="Gene3D" id="3.30.1490.270">
    <property type="match status" value="1"/>
</dbReference>
<dbReference type="Pfam" id="PF14403">
    <property type="entry name" value="CP_ATPgrasp_2"/>
    <property type="match status" value="1"/>
</dbReference>
<dbReference type="PIRSF" id="PIRSF005522">
    <property type="entry name" value="UCP005522"/>
    <property type="match status" value="1"/>
</dbReference>
<organism evidence="3 4">
    <name type="scientific">Candidatus Tanganyikabacteria bacterium</name>
    <dbReference type="NCBI Taxonomy" id="2961651"/>
    <lineage>
        <taxon>Bacteria</taxon>
        <taxon>Bacillati</taxon>
        <taxon>Candidatus Sericytochromatia</taxon>
        <taxon>Candidatus Tanganyikabacteria</taxon>
    </lineage>
</organism>
<name>A0A938BMU6_9BACT</name>
<dbReference type="InterPro" id="IPR016450">
    <property type="entry name" value="UCP005522"/>
</dbReference>
<accession>A0A938BMU6</accession>
<dbReference type="PANTHER" id="PTHR34595:SF7">
    <property type="entry name" value="SLL1039 PROTEIN"/>
    <property type="match status" value="1"/>
</dbReference>
<sequence length="470" mass="53268">MFEGPDQPRPHYLHLFEVLSGISREEFEHKRRLADATFLTQGITFAVYGDEQRTEKVFPFDLVPRIIPDFEWMRIEAGLRQRIRALNLFLGDVYGDQRMIRDGKIPAELVLGAAGYRPEVRGFRPPRDIWIHVSGIDLVRNSDGQYYVLEDNVRVPSGVSYVLEARMVLKRVFPQVFQKSRVRPVDQYTQQLLDTLRYVSPRHHDQPTVVVWTPGVYNSAYHEHTFLALQMGVELVEGQDLVVENDRVYMRTTHGLKQVDVIYRRIDDDFIDPRTFRADSVLGVPGMAQAAFKGNVALCNAIGTGVADDKAVYTYVPDMVRYYLGEEPILPNVPTHRCYEDADRQYVVEHLDQLVVKAVGASGGYGMLVGPHATEAERAEFRLRILDNPRNYVAQPTLGLSVLPTWHDGTFYGRHIDLRPYILCGRDITMTAGGLTRVALRPGSLVVNSSQGGGSKDTWVQFGEEESVDA</sequence>
<dbReference type="InterPro" id="IPR051680">
    <property type="entry name" value="ATP-dep_Glu-Cys_Ligase-2"/>
</dbReference>
<dbReference type="PANTHER" id="PTHR34595">
    <property type="entry name" value="BLR5612 PROTEIN"/>
    <property type="match status" value="1"/>
</dbReference>
<dbReference type="EMBL" id="VGJX01000194">
    <property type="protein sequence ID" value="MBM3274370.1"/>
    <property type="molecule type" value="Genomic_DNA"/>
</dbReference>